<dbReference type="Proteomes" id="UP000298327">
    <property type="component" value="Unassembled WGS sequence"/>
</dbReference>
<dbReference type="InterPro" id="IPR034164">
    <property type="entry name" value="Pepsin-like_dom"/>
</dbReference>
<evidence type="ECO:0000259" key="3">
    <source>
        <dbReference type="PROSITE" id="PS51767"/>
    </source>
</evidence>
<name>A0A4Y9YDF0_9AGAM</name>
<keyword evidence="2" id="KW-0732">Signal</keyword>
<dbReference type="PANTHER" id="PTHR47966:SF75">
    <property type="entry name" value="ENDOPEPTIDASE (CTSD), PUTATIVE (AFU_ORTHOLOGUE AFUA_4G07040)-RELATED"/>
    <property type="match status" value="1"/>
</dbReference>
<feature type="signal peptide" evidence="2">
    <location>
        <begin position="1"/>
        <end position="25"/>
    </location>
</feature>
<proteinExistence type="inferred from homology"/>
<dbReference type="PROSITE" id="PS51767">
    <property type="entry name" value="PEPTIDASE_A1"/>
    <property type="match status" value="1"/>
</dbReference>
<dbReference type="SUPFAM" id="SSF50630">
    <property type="entry name" value="Acid proteases"/>
    <property type="match status" value="1"/>
</dbReference>
<dbReference type="GO" id="GO:0006508">
    <property type="term" value="P:proteolysis"/>
    <property type="evidence" value="ECO:0007669"/>
    <property type="project" value="InterPro"/>
</dbReference>
<dbReference type="Gene3D" id="2.40.70.10">
    <property type="entry name" value="Acid Proteases"/>
    <property type="match status" value="2"/>
</dbReference>
<feature type="chain" id="PRO_5021350622" description="Peptidase A1 domain-containing protein" evidence="2">
    <location>
        <begin position="26"/>
        <end position="503"/>
    </location>
</feature>
<dbReference type="GO" id="GO:0004190">
    <property type="term" value="F:aspartic-type endopeptidase activity"/>
    <property type="evidence" value="ECO:0007669"/>
    <property type="project" value="InterPro"/>
</dbReference>
<dbReference type="CDD" id="cd05471">
    <property type="entry name" value="pepsin_like"/>
    <property type="match status" value="1"/>
</dbReference>
<dbReference type="InterPro" id="IPR001461">
    <property type="entry name" value="Aspartic_peptidase_A1"/>
</dbReference>
<gene>
    <name evidence="4" type="ORF">EVG20_g7565</name>
</gene>
<sequence length="503" mass="54458">MQLTIPFTLLLTSILAASLPALVTATPIDQNAGVISFPLIPNKSQTSSNVHRRMAIRRTIERSRRRYARMTANGTDYSHSSCRESDAARDVLIPPAASSAESLPAVVSDRLGADEPAVSNGSYTLHEERLSIRADTVKRPVEPQIGGTLGLYIIGDDDGYMAKVYIGNPPRSFKVFVDSGLQISGSVRRTARPIYLLLRRTRRIMGLLRLPLIEPDVCGDHQLLGATTSSSYSEDTGSSWSTTYADSGWAAGRLVTDDVRIGRTGPLLLTDHRFGVATTVTQDLANAVQDGVMGLATSAMAKQAGQRNIVDSLYRAGLIRSRIVSFKIPRVADATNDGQITFGGVDPSKFDSSSFVTVPNVSRIGLWEVSIDTVVLNGVTITQRRTAILDTGSNWNMMPPVYAHRIMTALGGVADEDGDLIVPCNSDAQLTMVIGGRPFTMFARDLIEDRPNANGYCPLLILPEAPPPAHQNPNAFTFGAPFLKNAYVSFDAKEYKIGLAYLI</sequence>
<dbReference type="EMBL" id="SEOQ01000585">
    <property type="protein sequence ID" value="TFY60050.1"/>
    <property type="molecule type" value="Genomic_DNA"/>
</dbReference>
<keyword evidence="5" id="KW-1185">Reference proteome</keyword>
<evidence type="ECO:0000256" key="2">
    <source>
        <dbReference type="SAM" id="SignalP"/>
    </source>
</evidence>
<dbReference type="Pfam" id="PF00026">
    <property type="entry name" value="Asp"/>
    <property type="match status" value="1"/>
</dbReference>
<comment type="similarity">
    <text evidence="1">Belongs to the peptidase A1 family.</text>
</comment>
<dbReference type="InterPro" id="IPR021109">
    <property type="entry name" value="Peptidase_aspartic_dom_sf"/>
</dbReference>
<dbReference type="OrthoDB" id="2747330at2759"/>
<comment type="caution">
    <text evidence="4">The sequence shown here is derived from an EMBL/GenBank/DDBJ whole genome shotgun (WGS) entry which is preliminary data.</text>
</comment>
<dbReference type="PANTHER" id="PTHR47966">
    <property type="entry name" value="BETA-SITE APP-CLEAVING ENZYME, ISOFORM A-RELATED"/>
    <property type="match status" value="1"/>
</dbReference>
<evidence type="ECO:0000313" key="4">
    <source>
        <dbReference type="EMBL" id="TFY60050.1"/>
    </source>
</evidence>
<organism evidence="4 5">
    <name type="scientific">Dentipellis fragilis</name>
    <dbReference type="NCBI Taxonomy" id="205917"/>
    <lineage>
        <taxon>Eukaryota</taxon>
        <taxon>Fungi</taxon>
        <taxon>Dikarya</taxon>
        <taxon>Basidiomycota</taxon>
        <taxon>Agaricomycotina</taxon>
        <taxon>Agaricomycetes</taxon>
        <taxon>Russulales</taxon>
        <taxon>Hericiaceae</taxon>
        <taxon>Dentipellis</taxon>
    </lineage>
</organism>
<dbReference type="PRINTS" id="PR00792">
    <property type="entry name" value="PEPSIN"/>
</dbReference>
<feature type="domain" description="Peptidase A1" evidence="3">
    <location>
        <begin position="160"/>
        <end position="500"/>
    </location>
</feature>
<accession>A0A4Y9YDF0</accession>
<dbReference type="AlphaFoldDB" id="A0A4Y9YDF0"/>
<dbReference type="InterPro" id="IPR033121">
    <property type="entry name" value="PEPTIDASE_A1"/>
</dbReference>
<evidence type="ECO:0000256" key="1">
    <source>
        <dbReference type="ARBA" id="ARBA00007447"/>
    </source>
</evidence>
<protein>
    <recommendedName>
        <fullName evidence="3">Peptidase A1 domain-containing protein</fullName>
    </recommendedName>
</protein>
<reference evidence="4 5" key="1">
    <citation type="submission" date="2019-02" db="EMBL/GenBank/DDBJ databases">
        <title>Genome sequencing of the rare red list fungi Dentipellis fragilis.</title>
        <authorList>
            <person name="Buettner E."/>
            <person name="Kellner H."/>
        </authorList>
    </citation>
    <scope>NUCLEOTIDE SEQUENCE [LARGE SCALE GENOMIC DNA]</scope>
    <source>
        <strain evidence="4 5">DSM 105465</strain>
    </source>
</reference>
<evidence type="ECO:0000313" key="5">
    <source>
        <dbReference type="Proteomes" id="UP000298327"/>
    </source>
</evidence>